<keyword evidence="5" id="KW-0804">Transcription</keyword>
<dbReference type="InterPro" id="IPR013249">
    <property type="entry name" value="RNA_pol_sigma70_r4_t2"/>
</dbReference>
<dbReference type="Pfam" id="PF08281">
    <property type="entry name" value="Sigma70_r4_2"/>
    <property type="match status" value="1"/>
</dbReference>
<dbReference type="GO" id="GO:0006352">
    <property type="term" value="P:DNA-templated transcription initiation"/>
    <property type="evidence" value="ECO:0007669"/>
    <property type="project" value="InterPro"/>
</dbReference>
<sequence length="184" mass="21067">MDDGGRVVRAEQEEDFRRFVIDSRHRLVRTAYVLTGDYARAEDLVQTALVRTYRAWHRIERRDVPELYARQIVIHLHASWWRRVAHRSERPVAFLPDVATADGTEAVDRRDQVWRAVLTLPPRMRAIIVLRFLEDLKETETAEVLGCSVGTVKSQTSRALAKLRTHLGTEAAAERAAATTRRAG</sequence>
<dbReference type="InterPro" id="IPR007627">
    <property type="entry name" value="RNA_pol_sigma70_r2"/>
</dbReference>
<dbReference type="InParanoid" id="C7Q4C3"/>
<dbReference type="Proteomes" id="UP000000851">
    <property type="component" value="Chromosome"/>
</dbReference>
<dbReference type="eggNOG" id="COG1595">
    <property type="taxonomic scope" value="Bacteria"/>
</dbReference>
<dbReference type="InterPro" id="IPR014325">
    <property type="entry name" value="RNA_pol_sigma-E_actinobac"/>
</dbReference>
<dbReference type="InterPro" id="IPR013324">
    <property type="entry name" value="RNA_pol_sigma_r3/r4-like"/>
</dbReference>
<proteinExistence type="inferred from homology"/>
<dbReference type="STRING" id="479433.Caci_1057"/>
<feature type="domain" description="RNA polymerase sigma-70 region 2" evidence="6">
    <location>
        <begin position="24"/>
        <end position="83"/>
    </location>
</feature>
<comment type="similarity">
    <text evidence="1">Belongs to the sigma-70 factor family. ECF subfamily.</text>
</comment>
<dbReference type="PANTHER" id="PTHR43133">
    <property type="entry name" value="RNA POLYMERASE ECF-TYPE SIGMA FACTO"/>
    <property type="match status" value="1"/>
</dbReference>
<dbReference type="KEGG" id="cai:Caci_1057"/>
<accession>C7Q4C3</accession>
<keyword evidence="2" id="KW-0805">Transcription regulation</keyword>
<evidence type="ECO:0000313" key="9">
    <source>
        <dbReference type="Proteomes" id="UP000000851"/>
    </source>
</evidence>
<evidence type="ECO:0000313" key="8">
    <source>
        <dbReference type="EMBL" id="ACU69983.1"/>
    </source>
</evidence>
<reference evidence="8 9" key="1">
    <citation type="journal article" date="2009" name="Stand. Genomic Sci.">
        <title>Complete genome sequence of Catenulispora acidiphila type strain (ID 139908).</title>
        <authorList>
            <person name="Copeland A."/>
            <person name="Lapidus A."/>
            <person name="Glavina Del Rio T."/>
            <person name="Nolan M."/>
            <person name="Lucas S."/>
            <person name="Chen F."/>
            <person name="Tice H."/>
            <person name="Cheng J.F."/>
            <person name="Bruce D."/>
            <person name="Goodwin L."/>
            <person name="Pitluck S."/>
            <person name="Mikhailova N."/>
            <person name="Pati A."/>
            <person name="Ivanova N."/>
            <person name="Mavromatis K."/>
            <person name="Chen A."/>
            <person name="Palaniappan K."/>
            <person name="Chain P."/>
            <person name="Land M."/>
            <person name="Hauser L."/>
            <person name="Chang Y.J."/>
            <person name="Jeffries C.D."/>
            <person name="Chertkov O."/>
            <person name="Brettin T."/>
            <person name="Detter J.C."/>
            <person name="Han C."/>
            <person name="Ali Z."/>
            <person name="Tindall B.J."/>
            <person name="Goker M."/>
            <person name="Bristow J."/>
            <person name="Eisen J.A."/>
            <person name="Markowitz V."/>
            <person name="Hugenholtz P."/>
            <person name="Kyrpides N.C."/>
            <person name="Klenk H.P."/>
        </authorList>
    </citation>
    <scope>NUCLEOTIDE SEQUENCE [LARGE SCALE GENOMIC DNA]</scope>
    <source>
        <strain evidence="9">DSM 44928 / JCM 14897 / NBRC 102108 / NRRL B-24433 / ID139908</strain>
    </source>
</reference>
<dbReference type="GO" id="GO:0003677">
    <property type="term" value="F:DNA binding"/>
    <property type="evidence" value="ECO:0007669"/>
    <property type="project" value="UniProtKB-KW"/>
</dbReference>
<name>C7Q4C3_CATAD</name>
<keyword evidence="4" id="KW-0238">DNA-binding</keyword>
<gene>
    <name evidence="8" type="ordered locus">Caci_1057</name>
</gene>
<dbReference type="Gene3D" id="1.10.1740.10">
    <property type="match status" value="1"/>
</dbReference>
<dbReference type="PANTHER" id="PTHR43133:SF50">
    <property type="entry name" value="ECF RNA POLYMERASE SIGMA FACTOR SIGM"/>
    <property type="match status" value="1"/>
</dbReference>
<evidence type="ECO:0000256" key="5">
    <source>
        <dbReference type="ARBA" id="ARBA00023163"/>
    </source>
</evidence>
<dbReference type="SUPFAM" id="SSF88946">
    <property type="entry name" value="Sigma2 domain of RNA polymerase sigma factors"/>
    <property type="match status" value="1"/>
</dbReference>
<evidence type="ECO:0000256" key="4">
    <source>
        <dbReference type="ARBA" id="ARBA00023125"/>
    </source>
</evidence>
<dbReference type="Gene3D" id="1.10.10.10">
    <property type="entry name" value="Winged helix-like DNA-binding domain superfamily/Winged helix DNA-binding domain"/>
    <property type="match status" value="1"/>
</dbReference>
<dbReference type="AlphaFoldDB" id="C7Q4C3"/>
<dbReference type="NCBIfam" id="TIGR02983">
    <property type="entry name" value="SigE-fam_strep"/>
    <property type="match status" value="1"/>
</dbReference>
<keyword evidence="9" id="KW-1185">Reference proteome</keyword>
<dbReference type="InterPro" id="IPR013325">
    <property type="entry name" value="RNA_pol_sigma_r2"/>
</dbReference>
<dbReference type="GO" id="GO:0016987">
    <property type="term" value="F:sigma factor activity"/>
    <property type="evidence" value="ECO:0007669"/>
    <property type="project" value="UniProtKB-KW"/>
</dbReference>
<dbReference type="Pfam" id="PF04542">
    <property type="entry name" value="Sigma70_r2"/>
    <property type="match status" value="1"/>
</dbReference>
<dbReference type="InterPro" id="IPR036388">
    <property type="entry name" value="WH-like_DNA-bd_sf"/>
</dbReference>
<dbReference type="EMBL" id="CP001700">
    <property type="protein sequence ID" value="ACU69983.1"/>
    <property type="molecule type" value="Genomic_DNA"/>
</dbReference>
<dbReference type="InterPro" id="IPR039425">
    <property type="entry name" value="RNA_pol_sigma-70-like"/>
</dbReference>
<evidence type="ECO:0000256" key="2">
    <source>
        <dbReference type="ARBA" id="ARBA00023015"/>
    </source>
</evidence>
<evidence type="ECO:0000256" key="1">
    <source>
        <dbReference type="ARBA" id="ARBA00010641"/>
    </source>
</evidence>
<evidence type="ECO:0000259" key="7">
    <source>
        <dbReference type="Pfam" id="PF08281"/>
    </source>
</evidence>
<evidence type="ECO:0000259" key="6">
    <source>
        <dbReference type="Pfam" id="PF04542"/>
    </source>
</evidence>
<dbReference type="NCBIfam" id="TIGR02937">
    <property type="entry name" value="sigma70-ECF"/>
    <property type="match status" value="1"/>
</dbReference>
<dbReference type="SUPFAM" id="SSF88659">
    <property type="entry name" value="Sigma3 and sigma4 domains of RNA polymerase sigma factors"/>
    <property type="match status" value="1"/>
</dbReference>
<protein>
    <submittedName>
        <fullName evidence="8">RNA polymerase, sigma-24 subunit, ECF subfamily</fullName>
    </submittedName>
</protein>
<keyword evidence="3" id="KW-0731">Sigma factor</keyword>
<feature type="domain" description="RNA polymerase sigma factor 70 region 4 type 2" evidence="7">
    <location>
        <begin position="111"/>
        <end position="163"/>
    </location>
</feature>
<organism evidence="8 9">
    <name type="scientific">Catenulispora acidiphila (strain DSM 44928 / JCM 14897 / NBRC 102108 / NRRL B-24433 / ID139908)</name>
    <dbReference type="NCBI Taxonomy" id="479433"/>
    <lineage>
        <taxon>Bacteria</taxon>
        <taxon>Bacillati</taxon>
        <taxon>Actinomycetota</taxon>
        <taxon>Actinomycetes</taxon>
        <taxon>Catenulisporales</taxon>
        <taxon>Catenulisporaceae</taxon>
        <taxon>Catenulispora</taxon>
    </lineage>
</organism>
<dbReference type="CDD" id="cd06171">
    <property type="entry name" value="Sigma70_r4"/>
    <property type="match status" value="1"/>
</dbReference>
<dbReference type="HOGENOM" id="CLU_047691_15_4_11"/>
<dbReference type="InterPro" id="IPR014284">
    <property type="entry name" value="RNA_pol_sigma-70_dom"/>
</dbReference>
<evidence type="ECO:0000256" key="3">
    <source>
        <dbReference type="ARBA" id="ARBA00023082"/>
    </source>
</evidence>